<feature type="domain" description="Protein kinase" evidence="5">
    <location>
        <begin position="1"/>
        <end position="294"/>
    </location>
</feature>
<dbReference type="GO" id="GO:0010506">
    <property type="term" value="P:regulation of autophagy"/>
    <property type="evidence" value="ECO:0007669"/>
    <property type="project" value="InterPro"/>
</dbReference>
<dbReference type="SUPFAM" id="SSF56112">
    <property type="entry name" value="Protein kinase-like (PK-like)"/>
    <property type="match status" value="1"/>
</dbReference>
<accession>R7UJY6</accession>
<dbReference type="InterPro" id="IPR011009">
    <property type="entry name" value="Kinase-like_dom_sf"/>
</dbReference>
<sequence length="336" mass="37914">MGAFGRVYRVISKTGDEQFALKVRRRNPLDKSELSSFLVQDKGIPVVEAYFGLIRHKTDRHLETIYSMDDFELKAKDFDLEAVALEYIDGQDFDKYLKQFDISGTPMTEDELRIHALEVCRGAKLFNENRLVHRDLKPQNLMRVEREGKVELRFIDFSTAVLVDEAKNKENDGVTGSDGYMSPEAYKINGFPDIKDDSWAVGAILCSMAFGKTPNQIFEEHVDADTGSFEKDTVGFAELSPDKKEEILLKELKIPVTAWVREYIGCIIDLTDKDSGRRATTSEAYRRLSATPEVDDGFDEPVSLDSLVEQETLTSGLNRAISRDSGIDPSEKAVED</sequence>
<name>R7UJY6_CAPTE</name>
<evidence type="ECO:0000313" key="8">
    <source>
        <dbReference type="Proteomes" id="UP000014760"/>
    </source>
</evidence>
<evidence type="ECO:0000313" key="6">
    <source>
        <dbReference type="EMBL" id="ELU06510.1"/>
    </source>
</evidence>
<keyword evidence="2" id="KW-0547">Nucleotide-binding</keyword>
<dbReference type="PANTHER" id="PTHR24348:SF22">
    <property type="entry name" value="NON-SPECIFIC SERINE_THREONINE PROTEIN KINASE"/>
    <property type="match status" value="1"/>
</dbReference>
<protein>
    <recommendedName>
        <fullName evidence="5">Protein kinase domain-containing protein</fullName>
    </recommendedName>
</protein>
<reference evidence="6 8" key="2">
    <citation type="journal article" date="2013" name="Nature">
        <title>Insights into bilaterian evolution from three spiralian genomes.</title>
        <authorList>
            <person name="Simakov O."/>
            <person name="Marletaz F."/>
            <person name="Cho S.J."/>
            <person name="Edsinger-Gonzales E."/>
            <person name="Havlak P."/>
            <person name="Hellsten U."/>
            <person name="Kuo D.H."/>
            <person name="Larsson T."/>
            <person name="Lv J."/>
            <person name="Arendt D."/>
            <person name="Savage R."/>
            <person name="Osoegawa K."/>
            <person name="de Jong P."/>
            <person name="Grimwood J."/>
            <person name="Chapman J.A."/>
            <person name="Shapiro H."/>
            <person name="Aerts A."/>
            <person name="Otillar R.P."/>
            <person name="Terry A.Y."/>
            <person name="Boore J.L."/>
            <person name="Grigoriev I.V."/>
            <person name="Lindberg D.R."/>
            <person name="Seaver E.C."/>
            <person name="Weisblat D.A."/>
            <person name="Putnam N.H."/>
            <person name="Rokhsar D.S."/>
        </authorList>
    </citation>
    <scope>NUCLEOTIDE SEQUENCE</scope>
    <source>
        <strain evidence="6 8">I ESC-2004</strain>
    </source>
</reference>
<evidence type="ECO:0000256" key="2">
    <source>
        <dbReference type="ARBA" id="ARBA00022741"/>
    </source>
</evidence>
<dbReference type="HOGENOM" id="CLU_827871_0_0_1"/>
<dbReference type="EMBL" id="KB300579">
    <property type="protein sequence ID" value="ELU06510.1"/>
    <property type="molecule type" value="Genomic_DNA"/>
</dbReference>
<keyword evidence="8" id="KW-1185">Reference proteome</keyword>
<evidence type="ECO:0000313" key="7">
    <source>
        <dbReference type="EnsemblMetazoa" id="CapteP197282"/>
    </source>
</evidence>
<keyword evidence="3" id="KW-0418">Kinase</keyword>
<dbReference type="AlphaFoldDB" id="R7UJY6"/>
<dbReference type="GO" id="GO:0016020">
    <property type="term" value="C:membrane"/>
    <property type="evidence" value="ECO:0007669"/>
    <property type="project" value="TreeGrafter"/>
</dbReference>
<evidence type="ECO:0000256" key="3">
    <source>
        <dbReference type="ARBA" id="ARBA00022777"/>
    </source>
</evidence>
<evidence type="ECO:0000256" key="4">
    <source>
        <dbReference type="ARBA" id="ARBA00022840"/>
    </source>
</evidence>
<dbReference type="Pfam" id="PF00069">
    <property type="entry name" value="Pkinase"/>
    <property type="match status" value="1"/>
</dbReference>
<proteinExistence type="predicted"/>
<dbReference type="PROSITE" id="PS50011">
    <property type="entry name" value="PROTEIN_KINASE_DOM"/>
    <property type="match status" value="1"/>
</dbReference>
<dbReference type="Proteomes" id="UP000014760">
    <property type="component" value="Unassembled WGS sequence"/>
</dbReference>
<dbReference type="GO" id="GO:0000045">
    <property type="term" value="P:autophagosome assembly"/>
    <property type="evidence" value="ECO:0007669"/>
    <property type="project" value="TreeGrafter"/>
</dbReference>
<dbReference type="EMBL" id="AMQN01043512">
    <property type="status" value="NOT_ANNOTATED_CDS"/>
    <property type="molecule type" value="Genomic_DNA"/>
</dbReference>
<dbReference type="GO" id="GO:0005524">
    <property type="term" value="F:ATP binding"/>
    <property type="evidence" value="ECO:0007669"/>
    <property type="project" value="UniProtKB-KW"/>
</dbReference>
<feature type="non-terminal residue" evidence="6">
    <location>
        <position position="336"/>
    </location>
</feature>
<dbReference type="GO" id="GO:0004674">
    <property type="term" value="F:protein serine/threonine kinase activity"/>
    <property type="evidence" value="ECO:0007669"/>
    <property type="project" value="InterPro"/>
</dbReference>
<keyword evidence="1" id="KW-0808">Transferase</keyword>
<dbReference type="Gene3D" id="1.10.510.10">
    <property type="entry name" value="Transferase(Phosphotransferase) domain 1"/>
    <property type="match status" value="1"/>
</dbReference>
<evidence type="ECO:0000259" key="5">
    <source>
        <dbReference type="PROSITE" id="PS50011"/>
    </source>
</evidence>
<dbReference type="GO" id="GO:0000407">
    <property type="term" value="C:phagophore assembly site"/>
    <property type="evidence" value="ECO:0007669"/>
    <property type="project" value="TreeGrafter"/>
</dbReference>
<dbReference type="PANTHER" id="PTHR24348">
    <property type="entry name" value="SERINE/THREONINE-PROTEIN KINASE UNC-51-RELATED"/>
    <property type="match status" value="1"/>
</dbReference>
<dbReference type="STRING" id="283909.R7UJY6"/>
<dbReference type="InterPro" id="IPR000719">
    <property type="entry name" value="Prot_kinase_dom"/>
</dbReference>
<dbReference type="InterPro" id="IPR045269">
    <property type="entry name" value="Atg1-like"/>
</dbReference>
<dbReference type="EnsemblMetazoa" id="CapteT197282">
    <property type="protein sequence ID" value="CapteP197282"/>
    <property type="gene ID" value="CapteG197282"/>
</dbReference>
<evidence type="ECO:0000256" key="1">
    <source>
        <dbReference type="ARBA" id="ARBA00022679"/>
    </source>
</evidence>
<dbReference type="SMART" id="SM00220">
    <property type="entry name" value="S_TKc"/>
    <property type="match status" value="1"/>
</dbReference>
<keyword evidence="4" id="KW-0067">ATP-binding</keyword>
<gene>
    <name evidence="6" type="ORF">CAPTEDRAFT_197282</name>
</gene>
<dbReference type="GO" id="GO:0005829">
    <property type="term" value="C:cytosol"/>
    <property type="evidence" value="ECO:0007669"/>
    <property type="project" value="TreeGrafter"/>
</dbReference>
<reference evidence="8" key="1">
    <citation type="submission" date="2012-12" db="EMBL/GenBank/DDBJ databases">
        <authorList>
            <person name="Hellsten U."/>
            <person name="Grimwood J."/>
            <person name="Chapman J.A."/>
            <person name="Shapiro H."/>
            <person name="Aerts A."/>
            <person name="Otillar R.P."/>
            <person name="Terry A.Y."/>
            <person name="Boore J.L."/>
            <person name="Simakov O."/>
            <person name="Marletaz F."/>
            <person name="Cho S.-J."/>
            <person name="Edsinger-Gonzales E."/>
            <person name="Havlak P."/>
            <person name="Kuo D.-H."/>
            <person name="Larsson T."/>
            <person name="Lv J."/>
            <person name="Arendt D."/>
            <person name="Savage R."/>
            <person name="Osoegawa K."/>
            <person name="de Jong P."/>
            <person name="Lindberg D.R."/>
            <person name="Seaver E.C."/>
            <person name="Weisblat D.A."/>
            <person name="Putnam N.H."/>
            <person name="Grigoriev I.V."/>
            <person name="Rokhsar D.S."/>
        </authorList>
    </citation>
    <scope>NUCLEOTIDE SEQUENCE</scope>
    <source>
        <strain evidence="8">I ESC-2004</strain>
    </source>
</reference>
<dbReference type="GO" id="GO:0005776">
    <property type="term" value="C:autophagosome"/>
    <property type="evidence" value="ECO:0007669"/>
    <property type="project" value="TreeGrafter"/>
</dbReference>
<organism evidence="6">
    <name type="scientific">Capitella teleta</name>
    <name type="common">Polychaete worm</name>
    <dbReference type="NCBI Taxonomy" id="283909"/>
    <lineage>
        <taxon>Eukaryota</taxon>
        <taxon>Metazoa</taxon>
        <taxon>Spiralia</taxon>
        <taxon>Lophotrochozoa</taxon>
        <taxon>Annelida</taxon>
        <taxon>Polychaeta</taxon>
        <taxon>Sedentaria</taxon>
        <taxon>Scolecida</taxon>
        <taxon>Capitellidae</taxon>
        <taxon>Capitella</taxon>
    </lineage>
</organism>
<reference evidence="7" key="3">
    <citation type="submission" date="2015-06" db="UniProtKB">
        <authorList>
            <consortium name="EnsemblMetazoa"/>
        </authorList>
    </citation>
    <scope>IDENTIFICATION</scope>
</reference>